<evidence type="ECO:0000259" key="4">
    <source>
        <dbReference type="Pfam" id="PF16135"/>
    </source>
</evidence>
<evidence type="ECO:0000256" key="2">
    <source>
        <dbReference type="ARBA" id="ARBA00023242"/>
    </source>
</evidence>
<feature type="compositionally biased region" description="Basic and acidic residues" evidence="3">
    <location>
        <begin position="299"/>
        <end position="316"/>
    </location>
</feature>
<evidence type="ECO:0000313" key="6">
    <source>
        <dbReference type="Proteomes" id="UP000325577"/>
    </source>
</evidence>
<keyword evidence="2" id="KW-0539">Nucleus</keyword>
<feature type="region of interest" description="Disordered" evidence="3">
    <location>
        <begin position="299"/>
        <end position="320"/>
    </location>
</feature>
<evidence type="ECO:0000256" key="1">
    <source>
        <dbReference type="ARBA" id="ARBA00004123"/>
    </source>
</evidence>
<dbReference type="PANTHER" id="PTHR47025:SF10">
    <property type="entry name" value="DNA-BINDING PROTEIN"/>
    <property type="match status" value="1"/>
</dbReference>
<dbReference type="OrthoDB" id="1714123at2759"/>
<keyword evidence="6" id="KW-1185">Reference proteome</keyword>
<feature type="domain" description="Tify" evidence="4">
    <location>
        <begin position="350"/>
        <end position="405"/>
    </location>
</feature>
<dbReference type="GO" id="GO:0042393">
    <property type="term" value="F:histone binding"/>
    <property type="evidence" value="ECO:0007669"/>
    <property type="project" value="TreeGrafter"/>
</dbReference>
<dbReference type="GO" id="GO:0005634">
    <property type="term" value="C:nucleus"/>
    <property type="evidence" value="ECO:0007669"/>
    <property type="project" value="UniProtKB-SubCell"/>
</dbReference>
<name>A0A5J5BMP8_9ASTE</name>
<dbReference type="InterPro" id="IPR032308">
    <property type="entry name" value="TDBD"/>
</dbReference>
<accession>A0A5J5BMP8</accession>
<organism evidence="5 6">
    <name type="scientific">Nyssa sinensis</name>
    <dbReference type="NCBI Taxonomy" id="561372"/>
    <lineage>
        <taxon>Eukaryota</taxon>
        <taxon>Viridiplantae</taxon>
        <taxon>Streptophyta</taxon>
        <taxon>Embryophyta</taxon>
        <taxon>Tracheophyta</taxon>
        <taxon>Spermatophyta</taxon>
        <taxon>Magnoliopsida</taxon>
        <taxon>eudicotyledons</taxon>
        <taxon>Gunneridae</taxon>
        <taxon>Pentapetalae</taxon>
        <taxon>asterids</taxon>
        <taxon>Cornales</taxon>
        <taxon>Nyssaceae</taxon>
        <taxon>Nyssa</taxon>
    </lineage>
</organism>
<dbReference type="GO" id="GO:0003682">
    <property type="term" value="F:chromatin binding"/>
    <property type="evidence" value="ECO:0007669"/>
    <property type="project" value="TreeGrafter"/>
</dbReference>
<sequence>MSFQNKGFWMTKVGGHIIDGDTAFDNPSRIEPKRSHQWFAETAEPELFPNKKQAVQVPNSKSTPGIFTENAVSWENASSFQSVPNQFVDRLFVSETTRPINFTERNVSPVGIDSLDMRRKGTDDKFGNDYSVGLSISPTMEDPVTCLSYGGIRKVKVNQVKDSVSGLHEPKEHYSSMAQVYNSGSETTFMSMGQAYNREVDSVMLMGHAYNRSVGSTPEIGDDNTISISHTYTKGEMNTISFGDFHDKPDIYTLTRPINDNELYDHSSVQTLKTPSKSELDASNVNVVVSASQVAKSRAESVSKNKSELKTARKEAPNSFPSNVRSLISTGMLDGVLVKYVSVSREELRGIIKGSGYLCGCQSCNYSKVLNAYEFERHAGSKTKHPNNHIYFENGKTIYQIVQELRSTPENLLFDTIQTVTGSPINQKSFRTWKESFQAASRELHRIYGKEVVNPA</sequence>
<dbReference type="GO" id="GO:0045944">
    <property type="term" value="P:positive regulation of transcription by RNA polymerase II"/>
    <property type="evidence" value="ECO:0007669"/>
    <property type="project" value="TreeGrafter"/>
</dbReference>
<dbReference type="PANTHER" id="PTHR47025">
    <property type="entry name" value="AUTOIMMUNE REGULATOR"/>
    <property type="match status" value="1"/>
</dbReference>
<gene>
    <name evidence="5" type="ORF">F0562_021887</name>
</gene>
<evidence type="ECO:0000256" key="3">
    <source>
        <dbReference type="SAM" id="MobiDB-lite"/>
    </source>
</evidence>
<dbReference type="EMBL" id="CM018034">
    <property type="protein sequence ID" value="KAA8543936.1"/>
    <property type="molecule type" value="Genomic_DNA"/>
</dbReference>
<reference evidence="5 6" key="1">
    <citation type="submission" date="2019-09" db="EMBL/GenBank/DDBJ databases">
        <title>A chromosome-level genome assembly of the Chinese tupelo Nyssa sinensis.</title>
        <authorList>
            <person name="Yang X."/>
            <person name="Kang M."/>
            <person name="Yang Y."/>
            <person name="Xiong H."/>
            <person name="Wang M."/>
            <person name="Zhang Z."/>
            <person name="Wang Z."/>
            <person name="Wu H."/>
            <person name="Ma T."/>
            <person name="Liu J."/>
            <person name="Xi Z."/>
        </authorList>
    </citation>
    <scope>NUCLEOTIDE SEQUENCE [LARGE SCALE GENOMIC DNA]</scope>
    <source>
        <strain evidence="5">J267</strain>
        <tissue evidence="5">Leaf</tissue>
    </source>
</reference>
<dbReference type="Pfam" id="PF16135">
    <property type="entry name" value="TDBD"/>
    <property type="match status" value="1"/>
</dbReference>
<dbReference type="Proteomes" id="UP000325577">
    <property type="component" value="Linkage Group LG11"/>
</dbReference>
<proteinExistence type="predicted"/>
<comment type="subcellular location">
    <subcellularLocation>
        <location evidence="1">Nucleus</location>
    </subcellularLocation>
</comment>
<protein>
    <recommendedName>
        <fullName evidence="4">Tify domain-containing protein</fullName>
    </recommendedName>
</protein>
<dbReference type="AlphaFoldDB" id="A0A5J5BMP8"/>
<evidence type="ECO:0000313" key="5">
    <source>
        <dbReference type="EMBL" id="KAA8543936.1"/>
    </source>
</evidence>
<dbReference type="GO" id="GO:0000977">
    <property type="term" value="F:RNA polymerase II transcription regulatory region sequence-specific DNA binding"/>
    <property type="evidence" value="ECO:0007669"/>
    <property type="project" value="TreeGrafter"/>
</dbReference>